<keyword evidence="3" id="KW-1185">Reference proteome</keyword>
<comment type="caution">
    <text evidence="2">The sequence shown here is derived from an EMBL/GenBank/DDBJ whole genome shotgun (WGS) entry which is preliminary data.</text>
</comment>
<proteinExistence type="predicted"/>
<evidence type="ECO:0000313" key="2">
    <source>
        <dbReference type="EMBL" id="GAA2724434.1"/>
    </source>
</evidence>
<dbReference type="Proteomes" id="UP001500886">
    <property type="component" value="Unassembled WGS sequence"/>
</dbReference>
<sequence length="190" mass="20269">MAFSADELRVLRRALDIALRPHSSTGCPGPARDAEVRDCLRLAEAVAEAGREGDRLHAFLVADLDRHRSALPGAATGYLRRLQDALAGGHRPERADLAALRSLCALPAGPRETARRQALLARCTELAGEQEPARQPRPAPPAKPAPTPPPAAPSPKPPRPDRPIPTPGEVFPPRRKPVPPAGSRLAGARR</sequence>
<evidence type="ECO:0000256" key="1">
    <source>
        <dbReference type="SAM" id="MobiDB-lite"/>
    </source>
</evidence>
<name>A0ABN3U4B3_9ACTN</name>
<reference evidence="2 3" key="1">
    <citation type="journal article" date="2019" name="Int. J. Syst. Evol. Microbiol.">
        <title>The Global Catalogue of Microorganisms (GCM) 10K type strain sequencing project: providing services to taxonomists for standard genome sequencing and annotation.</title>
        <authorList>
            <consortium name="The Broad Institute Genomics Platform"/>
            <consortium name="The Broad Institute Genome Sequencing Center for Infectious Disease"/>
            <person name="Wu L."/>
            <person name="Ma J."/>
        </authorList>
    </citation>
    <scope>NUCLEOTIDE SEQUENCE [LARGE SCALE GENOMIC DNA]</scope>
    <source>
        <strain evidence="2 3">JCM 4542</strain>
    </source>
</reference>
<feature type="region of interest" description="Disordered" evidence="1">
    <location>
        <begin position="127"/>
        <end position="190"/>
    </location>
</feature>
<gene>
    <name evidence="2" type="ORF">GCM10010315_54180</name>
</gene>
<accession>A0ABN3U4B3</accession>
<protein>
    <submittedName>
        <fullName evidence="2">Uncharacterized protein</fullName>
    </submittedName>
</protein>
<evidence type="ECO:0000313" key="3">
    <source>
        <dbReference type="Proteomes" id="UP001500886"/>
    </source>
</evidence>
<feature type="compositionally biased region" description="Pro residues" evidence="1">
    <location>
        <begin position="135"/>
        <end position="157"/>
    </location>
</feature>
<dbReference type="EMBL" id="BAAASL010000026">
    <property type="protein sequence ID" value="GAA2724434.1"/>
    <property type="molecule type" value="Genomic_DNA"/>
</dbReference>
<organism evidence="2 3">
    <name type="scientific">Streptomyces luteosporeus</name>
    <dbReference type="NCBI Taxonomy" id="173856"/>
    <lineage>
        <taxon>Bacteria</taxon>
        <taxon>Bacillati</taxon>
        <taxon>Actinomycetota</taxon>
        <taxon>Actinomycetes</taxon>
        <taxon>Kitasatosporales</taxon>
        <taxon>Streptomycetaceae</taxon>
        <taxon>Streptomyces</taxon>
    </lineage>
</organism>